<protein>
    <submittedName>
        <fullName evidence="1">Uncharacterized protein</fullName>
    </submittedName>
</protein>
<reference evidence="1" key="2">
    <citation type="submission" date="2020-07" db="EMBL/GenBank/DDBJ databases">
        <authorList>
            <person name="Vera ALvarez R."/>
            <person name="Arias-Moreno D.M."/>
            <person name="Jimenez-Jacinto V."/>
            <person name="Jimenez-Bremont J.F."/>
            <person name="Swaminathan K."/>
            <person name="Moose S.P."/>
            <person name="Guerrero-Gonzalez M.L."/>
            <person name="Marino-Ramirez L."/>
            <person name="Landsman D."/>
            <person name="Rodriguez-Kessler M."/>
            <person name="Delgado-Sanchez P."/>
        </authorList>
    </citation>
    <scope>NUCLEOTIDE SEQUENCE</scope>
    <source>
        <tissue evidence="1">Cladode</tissue>
    </source>
</reference>
<name>A0A7C9DQG3_OPUST</name>
<dbReference type="AlphaFoldDB" id="A0A7C9DQG3"/>
<evidence type="ECO:0000313" key="1">
    <source>
        <dbReference type="EMBL" id="MBA4647366.1"/>
    </source>
</evidence>
<reference evidence="1" key="1">
    <citation type="journal article" date="2013" name="J. Plant Res.">
        <title>Effect of fungi and light on seed germination of three Opuntia species from semiarid lands of central Mexico.</title>
        <authorList>
            <person name="Delgado-Sanchez P."/>
            <person name="Jimenez-Bremont J.F."/>
            <person name="Guerrero-Gonzalez Mde L."/>
            <person name="Flores J."/>
        </authorList>
    </citation>
    <scope>NUCLEOTIDE SEQUENCE</scope>
    <source>
        <tissue evidence="1">Cladode</tissue>
    </source>
</reference>
<sequence length="129" mass="14600">MMELTRVCFRGPEVEARPSRQVALLVRAPLRRALASATLDDLSLDTDFWRASTETWCKSLQSWSDPLCFSMRSEDVVVASTDESFVASSTAAPSEWRRKLRRFGSMSMEMESFNVLKQTSGYGVVLHIE</sequence>
<accession>A0A7C9DQG3</accession>
<proteinExistence type="predicted"/>
<organism evidence="1">
    <name type="scientific">Opuntia streptacantha</name>
    <name type="common">Prickly pear cactus</name>
    <name type="synonym">Opuntia cardona</name>
    <dbReference type="NCBI Taxonomy" id="393608"/>
    <lineage>
        <taxon>Eukaryota</taxon>
        <taxon>Viridiplantae</taxon>
        <taxon>Streptophyta</taxon>
        <taxon>Embryophyta</taxon>
        <taxon>Tracheophyta</taxon>
        <taxon>Spermatophyta</taxon>
        <taxon>Magnoliopsida</taxon>
        <taxon>eudicotyledons</taxon>
        <taxon>Gunneridae</taxon>
        <taxon>Pentapetalae</taxon>
        <taxon>Caryophyllales</taxon>
        <taxon>Cactineae</taxon>
        <taxon>Cactaceae</taxon>
        <taxon>Opuntioideae</taxon>
        <taxon>Opuntia</taxon>
    </lineage>
</organism>
<dbReference type="EMBL" id="GISG01150274">
    <property type="protein sequence ID" value="MBA4647366.1"/>
    <property type="molecule type" value="Transcribed_RNA"/>
</dbReference>